<dbReference type="InterPro" id="IPR051011">
    <property type="entry name" value="Metal_resp_trans_reg"/>
</dbReference>
<dbReference type="InterPro" id="IPR018334">
    <property type="entry name" value="ArsR_HTH"/>
</dbReference>
<evidence type="ECO:0000256" key="2">
    <source>
        <dbReference type="ARBA" id="ARBA00023125"/>
    </source>
</evidence>
<dbReference type="InterPro" id="IPR036390">
    <property type="entry name" value="WH_DNA-bd_sf"/>
</dbReference>
<dbReference type="Proteomes" id="UP000192582">
    <property type="component" value="Unassembled WGS sequence"/>
</dbReference>
<dbReference type="InterPro" id="IPR036388">
    <property type="entry name" value="WH-like_DNA-bd_sf"/>
</dbReference>
<organism evidence="5 6">
    <name type="scientific">Deinococcus hopiensis KR-140</name>
    <dbReference type="NCBI Taxonomy" id="695939"/>
    <lineage>
        <taxon>Bacteria</taxon>
        <taxon>Thermotogati</taxon>
        <taxon>Deinococcota</taxon>
        <taxon>Deinococci</taxon>
        <taxon>Deinococcales</taxon>
        <taxon>Deinococcaceae</taxon>
        <taxon>Deinococcus</taxon>
    </lineage>
</organism>
<evidence type="ECO:0000313" key="6">
    <source>
        <dbReference type="Proteomes" id="UP000192582"/>
    </source>
</evidence>
<accession>A0A1W1UPE3</accession>
<proteinExistence type="predicted"/>
<protein>
    <submittedName>
        <fullName evidence="5">Regulatory protein, arsR family</fullName>
    </submittedName>
</protein>
<keyword evidence="6" id="KW-1185">Reference proteome</keyword>
<evidence type="ECO:0000259" key="4">
    <source>
        <dbReference type="PROSITE" id="PS50987"/>
    </source>
</evidence>
<dbReference type="STRING" id="695939.SAMN00790413_04171"/>
<dbReference type="Pfam" id="PF01022">
    <property type="entry name" value="HTH_5"/>
    <property type="match status" value="1"/>
</dbReference>
<dbReference type="SUPFAM" id="SSF46785">
    <property type="entry name" value="Winged helix' DNA-binding domain"/>
    <property type="match status" value="1"/>
</dbReference>
<sequence length="145" mass="15769">MPTLQGRQKQGAAPGVRGAARYTRAVRITSQDDTCEVTCVHPEAVERARAALPEPDCVGRASELLKVVADPSRLKLLSALHLGELCVCDLAAVVGLSESAVSHQLRVLRAHRVVTFRKEGRIAYYRLLDHHVTALIESALDHASE</sequence>
<keyword evidence="1" id="KW-0805">Transcription regulation</keyword>
<dbReference type="Gene3D" id="1.10.10.10">
    <property type="entry name" value="Winged helix-like DNA-binding domain superfamily/Winged helix DNA-binding domain"/>
    <property type="match status" value="1"/>
</dbReference>
<dbReference type="SMART" id="SM00418">
    <property type="entry name" value="HTH_ARSR"/>
    <property type="match status" value="1"/>
</dbReference>
<reference evidence="5 6" key="1">
    <citation type="submission" date="2017-04" db="EMBL/GenBank/DDBJ databases">
        <authorList>
            <person name="Afonso C.L."/>
            <person name="Miller P.J."/>
            <person name="Scott M.A."/>
            <person name="Spackman E."/>
            <person name="Goraichik I."/>
            <person name="Dimitrov K.M."/>
            <person name="Suarez D.L."/>
            <person name="Swayne D.E."/>
        </authorList>
    </citation>
    <scope>NUCLEOTIDE SEQUENCE [LARGE SCALE GENOMIC DNA]</scope>
    <source>
        <strain evidence="5 6">KR-140</strain>
    </source>
</reference>
<dbReference type="EMBL" id="FWWU01000006">
    <property type="protein sequence ID" value="SMB82859.1"/>
    <property type="molecule type" value="Genomic_DNA"/>
</dbReference>
<dbReference type="GO" id="GO:0003677">
    <property type="term" value="F:DNA binding"/>
    <property type="evidence" value="ECO:0007669"/>
    <property type="project" value="UniProtKB-KW"/>
</dbReference>
<dbReference type="PRINTS" id="PR00778">
    <property type="entry name" value="HTHARSR"/>
</dbReference>
<dbReference type="CDD" id="cd00090">
    <property type="entry name" value="HTH_ARSR"/>
    <property type="match status" value="1"/>
</dbReference>
<name>A0A1W1UPE3_9DEIO</name>
<evidence type="ECO:0000256" key="1">
    <source>
        <dbReference type="ARBA" id="ARBA00023015"/>
    </source>
</evidence>
<dbReference type="InterPro" id="IPR011991">
    <property type="entry name" value="ArsR-like_HTH"/>
</dbReference>
<dbReference type="PROSITE" id="PS00846">
    <property type="entry name" value="HTH_ARSR_1"/>
    <property type="match status" value="1"/>
</dbReference>
<evidence type="ECO:0000256" key="3">
    <source>
        <dbReference type="ARBA" id="ARBA00023163"/>
    </source>
</evidence>
<gene>
    <name evidence="5" type="ORF">SAMN00790413_04171</name>
</gene>
<keyword evidence="2" id="KW-0238">DNA-binding</keyword>
<dbReference type="GO" id="GO:0003700">
    <property type="term" value="F:DNA-binding transcription factor activity"/>
    <property type="evidence" value="ECO:0007669"/>
    <property type="project" value="InterPro"/>
</dbReference>
<dbReference type="InterPro" id="IPR001845">
    <property type="entry name" value="HTH_ArsR_DNA-bd_dom"/>
</dbReference>
<dbReference type="PROSITE" id="PS50987">
    <property type="entry name" value="HTH_ARSR_2"/>
    <property type="match status" value="1"/>
</dbReference>
<keyword evidence="3" id="KW-0804">Transcription</keyword>
<dbReference type="AlphaFoldDB" id="A0A1W1UPE3"/>
<evidence type="ECO:0000313" key="5">
    <source>
        <dbReference type="EMBL" id="SMB82859.1"/>
    </source>
</evidence>
<dbReference type="NCBIfam" id="NF033788">
    <property type="entry name" value="HTH_metalloreg"/>
    <property type="match status" value="1"/>
</dbReference>
<dbReference type="PANTHER" id="PTHR43132">
    <property type="entry name" value="ARSENICAL RESISTANCE OPERON REPRESSOR ARSR-RELATED"/>
    <property type="match status" value="1"/>
</dbReference>
<dbReference type="PANTHER" id="PTHR43132:SF6">
    <property type="entry name" value="HTH-TYPE TRANSCRIPTIONAL REPRESSOR CZRA"/>
    <property type="match status" value="1"/>
</dbReference>
<feature type="domain" description="HTH arsR-type" evidence="4">
    <location>
        <begin position="53"/>
        <end position="145"/>
    </location>
</feature>